<dbReference type="AlphaFoldDB" id="A0A4Q4KNU0"/>
<evidence type="ECO:0000256" key="4">
    <source>
        <dbReference type="ARBA" id="ARBA00022519"/>
    </source>
</evidence>
<feature type="transmembrane region" description="Helical" evidence="8">
    <location>
        <begin position="463"/>
        <end position="482"/>
    </location>
</feature>
<keyword evidence="6 8" id="KW-1133">Transmembrane helix</keyword>
<evidence type="ECO:0000313" key="10">
    <source>
        <dbReference type="Proteomes" id="UP000293952"/>
    </source>
</evidence>
<protein>
    <submittedName>
        <fullName evidence="9">Efflux RND transporter permease subunit</fullName>
    </submittedName>
</protein>
<feature type="transmembrane region" description="Helical" evidence="8">
    <location>
        <begin position="337"/>
        <end position="353"/>
    </location>
</feature>
<feature type="transmembrane region" description="Helical" evidence="8">
    <location>
        <begin position="431"/>
        <end position="451"/>
    </location>
</feature>
<dbReference type="GO" id="GO:0005886">
    <property type="term" value="C:plasma membrane"/>
    <property type="evidence" value="ECO:0007669"/>
    <property type="project" value="UniProtKB-SubCell"/>
</dbReference>
<dbReference type="Gene3D" id="3.30.70.1440">
    <property type="entry name" value="Multidrug efflux transporter AcrB pore domain"/>
    <property type="match status" value="1"/>
</dbReference>
<keyword evidence="7 8" id="KW-0472">Membrane</keyword>
<feature type="transmembrane region" description="Helical" evidence="8">
    <location>
        <begin position="881"/>
        <end position="900"/>
    </location>
</feature>
<dbReference type="PANTHER" id="PTHR32063:SF28">
    <property type="entry name" value="BLR2861 PROTEIN"/>
    <property type="match status" value="1"/>
</dbReference>
<proteinExistence type="predicted"/>
<accession>A0A4Q4KNU0</accession>
<evidence type="ECO:0000256" key="8">
    <source>
        <dbReference type="SAM" id="Phobius"/>
    </source>
</evidence>
<feature type="transmembrane region" description="Helical" evidence="8">
    <location>
        <begin position="906"/>
        <end position="931"/>
    </location>
</feature>
<keyword evidence="2" id="KW-0813">Transport</keyword>
<evidence type="ECO:0000256" key="1">
    <source>
        <dbReference type="ARBA" id="ARBA00004429"/>
    </source>
</evidence>
<gene>
    <name evidence="9" type="ORF">ERX46_07015</name>
</gene>
<feature type="transmembrane region" description="Helical" evidence="8">
    <location>
        <begin position="386"/>
        <end position="411"/>
    </location>
</feature>
<keyword evidence="5 8" id="KW-0812">Transmembrane</keyword>
<dbReference type="Pfam" id="PF00873">
    <property type="entry name" value="ACR_tran"/>
    <property type="match status" value="1"/>
</dbReference>
<evidence type="ECO:0000256" key="3">
    <source>
        <dbReference type="ARBA" id="ARBA00022475"/>
    </source>
</evidence>
<dbReference type="SUPFAM" id="SSF82693">
    <property type="entry name" value="Multidrug efflux transporter AcrB pore domain, PN1, PN2, PC1 and PC2 subdomains"/>
    <property type="match status" value="3"/>
</dbReference>
<dbReference type="PRINTS" id="PR00702">
    <property type="entry name" value="ACRIFLAVINRP"/>
</dbReference>
<dbReference type="EMBL" id="SETE01000002">
    <property type="protein sequence ID" value="RYM35121.1"/>
    <property type="molecule type" value="Genomic_DNA"/>
</dbReference>
<dbReference type="InterPro" id="IPR027463">
    <property type="entry name" value="AcrB_DN_DC_subdom"/>
</dbReference>
<feature type="transmembrane region" description="Helical" evidence="8">
    <location>
        <begin position="952"/>
        <end position="973"/>
    </location>
</feature>
<name>A0A4Q4KNU0_9FLAO</name>
<dbReference type="SUPFAM" id="SSF82866">
    <property type="entry name" value="Multidrug efflux transporter AcrB transmembrane domain"/>
    <property type="match status" value="2"/>
</dbReference>
<dbReference type="Gene3D" id="1.20.1640.10">
    <property type="entry name" value="Multidrug efflux transporter AcrB transmembrane domain"/>
    <property type="match status" value="2"/>
</dbReference>
<feature type="transmembrane region" description="Helical" evidence="8">
    <location>
        <begin position="360"/>
        <end position="380"/>
    </location>
</feature>
<dbReference type="GO" id="GO:0042910">
    <property type="term" value="F:xenobiotic transmembrane transporter activity"/>
    <property type="evidence" value="ECO:0007669"/>
    <property type="project" value="TreeGrafter"/>
</dbReference>
<dbReference type="OrthoDB" id="9758940at2"/>
<evidence type="ECO:0000256" key="5">
    <source>
        <dbReference type="ARBA" id="ARBA00022692"/>
    </source>
</evidence>
<dbReference type="PANTHER" id="PTHR32063">
    <property type="match status" value="1"/>
</dbReference>
<evidence type="ECO:0000313" key="9">
    <source>
        <dbReference type="EMBL" id="RYM35121.1"/>
    </source>
</evidence>
<dbReference type="FunFam" id="1.20.1640.10:FF:000001">
    <property type="entry name" value="Efflux pump membrane transporter"/>
    <property type="match status" value="1"/>
</dbReference>
<dbReference type="Gene3D" id="3.30.2090.10">
    <property type="entry name" value="Multidrug efflux transporter AcrB TolC docking domain, DN and DC subdomains"/>
    <property type="match status" value="2"/>
</dbReference>
<evidence type="ECO:0000256" key="6">
    <source>
        <dbReference type="ARBA" id="ARBA00022989"/>
    </source>
</evidence>
<feature type="transmembrane region" description="Helical" evidence="8">
    <location>
        <begin position="985"/>
        <end position="1009"/>
    </location>
</feature>
<organism evidence="9 10">
    <name type="scientific">Brumimicrobium glaciale</name>
    <dbReference type="NCBI Taxonomy" id="200475"/>
    <lineage>
        <taxon>Bacteria</taxon>
        <taxon>Pseudomonadati</taxon>
        <taxon>Bacteroidota</taxon>
        <taxon>Flavobacteriia</taxon>
        <taxon>Flavobacteriales</taxon>
        <taxon>Crocinitomicaceae</taxon>
        <taxon>Brumimicrobium</taxon>
    </lineage>
</organism>
<feature type="transmembrane region" description="Helical" evidence="8">
    <location>
        <begin position="12"/>
        <end position="34"/>
    </location>
</feature>
<dbReference type="Proteomes" id="UP000293952">
    <property type="component" value="Unassembled WGS sequence"/>
</dbReference>
<evidence type="ECO:0000256" key="7">
    <source>
        <dbReference type="ARBA" id="ARBA00023136"/>
    </source>
</evidence>
<keyword evidence="3" id="KW-1003">Cell membrane</keyword>
<dbReference type="RefSeq" id="WP_130093129.1">
    <property type="nucleotide sequence ID" value="NZ_SETE01000002.1"/>
</dbReference>
<keyword evidence="10" id="KW-1185">Reference proteome</keyword>
<comment type="caution">
    <text evidence="9">The sequence shown here is derived from an EMBL/GenBank/DDBJ whole genome shotgun (WGS) entry which is preliminary data.</text>
</comment>
<reference evidence="9 10" key="1">
    <citation type="submission" date="2019-02" db="EMBL/GenBank/DDBJ databases">
        <title>Genome sequence of the sea-ice species Brumimicrobium glaciale.</title>
        <authorList>
            <person name="Bowman J.P."/>
        </authorList>
    </citation>
    <scope>NUCLEOTIDE SEQUENCE [LARGE SCALE GENOMIC DNA]</scope>
    <source>
        <strain evidence="9 10">IC156</strain>
    </source>
</reference>
<dbReference type="FunFam" id="3.30.70.1430:FF:000001">
    <property type="entry name" value="Efflux pump membrane transporter"/>
    <property type="match status" value="1"/>
</dbReference>
<feature type="transmembrane region" description="Helical" evidence="8">
    <location>
        <begin position="528"/>
        <end position="546"/>
    </location>
</feature>
<sequence>MSISTLSINRPVLAMVMSIVIIIFGAIGFSSLGVREFPSVDPPIITVTTNYPGANADIIESQITEPLEEAVNQVQGIRTMTSVSSDGRSTITVEFNLDLDLDNAANDIRDKVSGAIRNLPDDADPPIVAKSDADAETIFTLSVQSDSRSLLELTDIGTNLFKERLQTITGISRIYLWGEKKYSMKLMLEPNKMTAKNITATEVRTALLRENIELPSGRIEGDNVEMTIRTFGRLSTAEEFNDLIIREENGELVRFKDIGSAEMRPQNERTLLRGNAGVPMIGIAIQPQPGANYIEIVDKIYEKINEISADLPDDIHLGVAMDTTENIRKSIDEVKETVIISFLLVVLVVFLFLRNWRTTLVPIIAIPISLVGTFFIMYLMGFSINILTLLAIVLTTGLVVDDAIVVMENIYSKIEKGMKPKQAAIEGSNEIIFAILATTITLTAVFMPVIFLDGLTGRLFREFGVVVAGSVIISSFVSLTLTPMMSSRMLKKTENKSKIFLRSERFFDGLTRGYKRSLIAFMRRPWQALIYMAIIIASIFVFGSQLQSELAPMEDKGRLMIMSTAPEGTSFERMDEFQKELIALVDTLPERKDILSVTAPGFGSSVSTNGGFVRLNLVPKGEREKSQNDLANEISGKLKDFNFARTFVVQEQTIGGGRMSGLPVQYVLQAPTLEKLEEILPDFMDKARQSPVFQMVDVNLKFNKPELQVTINREKASTVGVTVLDIAQTMQLYFSGQRYGYFIKDGKQYEVIGQAHKEFRNEPSDLQEINVRSKSGQLIPLSNLVDIKDESSPPQLFRYNRYVSATVSAAPVPGMTIGDGITEMDKIAEELLDASFTTSLSGTSKEFMESGGSLIFAFGLALILVYLVLSAQFESFRDPFTIMLTVPLALAGAVLTLWLFDQTLNIFSQIGIIVLVGLVTKNGILIVEFANQRKKAGLTLKSAIIDAASERFRPILMTSLATILGALPIALALGDAATSRVPMGLAIIGGLTFSLVLTLYIIPGLYIYISAKQKESVASSETTETKAIES</sequence>
<dbReference type="Gene3D" id="3.30.70.1430">
    <property type="entry name" value="Multidrug efflux transporter AcrB pore domain"/>
    <property type="match status" value="2"/>
</dbReference>
<dbReference type="Gene3D" id="3.30.70.1320">
    <property type="entry name" value="Multidrug efflux transporter AcrB pore domain like"/>
    <property type="match status" value="1"/>
</dbReference>
<evidence type="ECO:0000256" key="2">
    <source>
        <dbReference type="ARBA" id="ARBA00022448"/>
    </source>
</evidence>
<dbReference type="InterPro" id="IPR001036">
    <property type="entry name" value="Acrflvin-R"/>
</dbReference>
<feature type="transmembrane region" description="Helical" evidence="8">
    <location>
        <begin position="851"/>
        <end position="869"/>
    </location>
</feature>
<dbReference type="SUPFAM" id="SSF82714">
    <property type="entry name" value="Multidrug efflux transporter AcrB TolC docking domain, DN and DC subdomains"/>
    <property type="match status" value="2"/>
</dbReference>
<keyword evidence="4" id="KW-0997">Cell inner membrane</keyword>
<comment type="subcellular location">
    <subcellularLocation>
        <location evidence="1">Cell inner membrane</location>
        <topology evidence="1">Multi-pass membrane protein</topology>
    </subcellularLocation>
</comment>